<reference evidence="2" key="1">
    <citation type="submission" date="2022-07" db="EMBL/GenBank/DDBJ databases">
        <authorList>
            <person name="Macas J."/>
            <person name="Novak P."/>
            <person name="Neumann P."/>
        </authorList>
    </citation>
    <scope>NUCLEOTIDE SEQUENCE</scope>
</reference>
<accession>A0AAV0FCY1</accession>
<keyword evidence="1" id="KW-0472">Membrane</keyword>
<gene>
    <name evidence="2" type="ORF">CEPIT_LOCUS32924</name>
</gene>
<comment type="caution">
    <text evidence="2">The sequence shown here is derived from an EMBL/GenBank/DDBJ whole genome shotgun (WGS) entry which is preliminary data.</text>
</comment>
<name>A0AAV0FCY1_9ASTE</name>
<organism evidence="2 3">
    <name type="scientific">Cuscuta epithymum</name>
    <dbReference type="NCBI Taxonomy" id="186058"/>
    <lineage>
        <taxon>Eukaryota</taxon>
        <taxon>Viridiplantae</taxon>
        <taxon>Streptophyta</taxon>
        <taxon>Embryophyta</taxon>
        <taxon>Tracheophyta</taxon>
        <taxon>Spermatophyta</taxon>
        <taxon>Magnoliopsida</taxon>
        <taxon>eudicotyledons</taxon>
        <taxon>Gunneridae</taxon>
        <taxon>Pentapetalae</taxon>
        <taxon>asterids</taxon>
        <taxon>lamiids</taxon>
        <taxon>Solanales</taxon>
        <taxon>Convolvulaceae</taxon>
        <taxon>Cuscuteae</taxon>
        <taxon>Cuscuta</taxon>
        <taxon>Cuscuta subgen. Cuscuta</taxon>
    </lineage>
</organism>
<dbReference type="EMBL" id="CAMAPF010000976">
    <property type="protein sequence ID" value="CAH9133409.1"/>
    <property type="molecule type" value="Genomic_DNA"/>
</dbReference>
<sequence length="158" mass="18263">MIEFAIGHILMFREEDAFLTIGAIGIGRLNLHPYHWNKMLRELYRVKLISRSDSKARSYDEQINWFKPETYLPRPPPLFKLLLAPFCGHVYSCWLFVPIMSVVTLRPSGITMLQGILSIRVSTCFVKCLCTISFGDILVKLLYFLKLILIQNIVVTIL</sequence>
<keyword evidence="3" id="KW-1185">Reference proteome</keyword>
<evidence type="ECO:0000256" key="1">
    <source>
        <dbReference type="SAM" id="Phobius"/>
    </source>
</evidence>
<keyword evidence="1" id="KW-1133">Transmembrane helix</keyword>
<dbReference type="Proteomes" id="UP001152523">
    <property type="component" value="Unassembled WGS sequence"/>
</dbReference>
<keyword evidence="1" id="KW-0812">Transmembrane</keyword>
<evidence type="ECO:0000313" key="2">
    <source>
        <dbReference type="EMBL" id="CAH9133409.1"/>
    </source>
</evidence>
<feature type="transmembrane region" description="Helical" evidence="1">
    <location>
        <begin position="82"/>
        <end position="105"/>
    </location>
</feature>
<proteinExistence type="predicted"/>
<feature type="transmembrane region" description="Helical" evidence="1">
    <location>
        <begin position="117"/>
        <end position="135"/>
    </location>
</feature>
<dbReference type="AlphaFoldDB" id="A0AAV0FCY1"/>
<evidence type="ECO:0000313" key="3">
    <source>
        <dbReference type="Proteomes" id="UP001152523"/>
    </source>
</evidence>
<protein>
    <submittedName>
        <fullName evidence="2">Uncharacterized protein</fullName>
    </submittedName>
</protein>